<evidence type="ECO:0000313" key="2">
    <source>
        <dbReference type="Proteomes" id="UP001165082"/>
    </source>
</evidence>
<sequence length="114" mass="12463">MIVASKKDGVWKVVRGAGKYVTVFEHDPLCTCRAKMTQWLMGENYKKAVGAHAVIDTKGNRDVQRNQGPGMRSGAERKMGNRARVGVIVESQGADDCSLIPQLVEDFNLNNDGA</sequence>
<proteinExistence type="predicted"/>
<evidence type="ECO:0000313" key="1">
    <source>
        <dbReference type="EMBL" id="GMI30300.1"/>
    </source>
</evidence>
<protein>
    <submittedName>
        <fullName evidence="1">Uncharacterized protein</fullName>
    </submittedName>
</protein>
<organism evidence="1 2">
    <name type="scientific">Triparma retinervis</name>
    <dbReference type="NCBI Taxonomy" id="2557542"/>
    <lineage>
        <taxon>Eukaryota</taxon>
        <taxon>Sar</taxon>
        <taxon>Stramenopiles</taxon>
        <taxon>Ochrophyta</taxon>
        <taxon>Bolidophyceae</taxon>
        <taxon>Parmales</taxon>
        <taxon>Triparmaceae</taxon>
        <taxon>Triparma</taxon>
    </lineage>
</organism>
<keyword evidence="2" id="KW-1185">Reference proteome</keyword>
<name>A0A9W7L3Z1_9STRA</name>
<gene>
    <name evidence="1" type="ORF">TrRE_jg2074</name>
</gene>
<comment type="caution">
    <text evidence="1">The sequence shown here is derived from an EMBL/GenBank/DDBJ whole genome shotgun (WGS) entry which is preliminary data.</text>
</comment>
<dbReference type="AlphaFoldDB" id="A0A9W7L3Z1"/>
<reference evidence="1" key="1">
    <citation type="submission" date="2022-07" db="EMBL/GenBank/DDBJ databases">
        <title>Genome analysis of Parmales, a sister group of diatoms, reveals the evolutionary specialization of diatoms from phago-mixotrophs to photoautotrophs.</title>
        <authorList>
            <person name="Ban H."/>
            <person name="Sato S."/>
            <person name="Yoshikawa S."/>
            <person name="Kazumasa Y."/>
            <person name="Nakamura Y."/>
            <person name="Ichinomiya M."/>
            <person name="Saitoh K."/>
            <person name="Sato N."/>
            <person name="Blanc-Mathieu R."/>
            <person name="Endo H."/>
            <person name="Kuwata A."/>
            <person name="Ogata H."/>
        </authorList>
    </citation>
    <scope>NUCLEOTIDE SEQUENCE</scope>
</reference>
<dbReference type="EMBL" id="BRXZ01008740">
    <property type="protein sequence ID" value="GMI30300.1"/>
    <property type="molecule type" value="Genomic_DNA"/>
</dbReference>
<dbReference type="Proteomes" id="UP001165082">
    <property type="component" value="Unassembled WGS sequence"/>
</dbReference>
<accession>A0A9W7L3Z1</accession>